<proteinExistence type="predicted"/>
<dbReference type="RefSeq" id="WP_090274721.1">
    <property type="nucleotide sequence ID" value="NZ_LT629748.1"/>
</dbReference>
<reference evidence="2" key="1">
    <citation type="submission" date="2016-10" db="EMBL/GenBank/DDBJ databases">
        <authorList>
            <person name="Varghese N."/>
            <person name="Submissions S."/>
        </authorList>
    </citation>
    <scope>NUCLEOTIDE SEQUENCE [LARGE SCALE GENOMIC DNA]</scope>
    <source>
        <strain evidence="2">2SM5</strain>
    </source>
</reference>
<dbReference type="EMBL" id="LT629748">
    <property type="protein sequence ID" value="SDS88399.1"/>
    <property type="molecule type" value="Genomic_DNA"/>
</dbReference>
<dbReference type="AlphaFoldDB" id="A0A1H1VWH6"/>
<keyword evidence="2" id="KW-1185">Reference proteome</keyword>
<sequence>MRKAAISAGAVLLLVLLAVLLAGLWVQRALTAAGFEQLHWQQLRWSEGAVQVKQLNGVNVSEQGRLDFRLDGVRLRPVWDGGPRIDQLVVDELQLVWEPRDNLPPSEPTDDWSLPELDHFAGPLSWLPRELEVRHMQLQLPCEGEFCVLQGGFQLTTDQQPLALVAQLYLQADEQSLSGSLQLHEESGGYRLLAGLDLPQSLHLLGLGQLSGKVRVDLENRGSQWLLREGQADARLLQPQLDALAVLPPELRPSALMVWITPQASSLNTWRESISFAMQLQIEGAVAGQVDAQLALNHLPHWQVQLHAGRLQLNADKLELEGMQLQTVQLDWPFQAEADQNQLNLLLNEGALLTTKSLSLTDACLQLSDLRADLSKATLNLPFSAPDQLKLEAPLQLGASRLTHAALKPQGWNLSGRLQHSSSGLMLNGSLAALSGLNTDLQLNWPTGEAWRLDMTLREIFLRAADPLAATFADWPALLSFSSGRISSTLQASGRSGLDRIKGQLELTGGQGIYDRASFSGLSLPLTVSLQGKMLQLSTDALNLSALDPGLPLGPLRASGTYTAQLSKPSSGALELRSASLGVLDGRVLLEPARVDMGQARQTLVAVVEGVELARLFEVYPAEGLSGQGTLDGRFPISLANGKLQIDDGRLQAREPGVLRYQAQQLRDLAATNPGMEQLALALDNFHYQVLASDLSYDEQGVLVLGLRLEGSNPAFQQGRPVHLNIRLEEDIPALLTSLQLSGQVSEIIRKRVEQYYLQRRSP</sequence>
<evidence type="ECO:0000313" key="1">
    <source>
        <dbReference type="EMBL" id="SDS88399.1"/>
    </source>
</evidence>
<evidence type="ECO:0000313" key="2">
    <source>
        <dbReference type="Proteomes" id="UP000243426"/>
    </source>
</evidence>
<dbReference type="STRING" id="797277.SAMN05216198_3047"/>
<dbReference type="Proteomes" id="UP000243426">
    <property type="component" value="Chromosome I"/>
</dbReference>
<dbReference type="OrthoDB" id="9759996at2"/>
<dbReference type="InterPro" id="IPR021730">
    <property type="entry name" value="YdbH"/>
</dbReference>
<gene>
    <name evidence="1" type="ORF">SAMN05216198_3047</name>
</gene>
<accession>A0A1H1VWH6</accession>
<dbReference type="Pfam" id="PF11739">
    <property type="entry name" value="YdbH-like"/>
    <property type="match status" value="1"/>
</dbReference>
<organism evidence="1 2">
    <name type="scientific">Halopseudomonas litoralis</name>
    <dbReference type="NCBI Taxonomy" id="797277"/>
    <lineage>
        <taxon>Bacteria</taxon>
        <taxon>Pseudomonadati</taxon>
        <taxon>Pseudomonadota</taxon>
        <taxon>Gammaproteobacteria</taxon>
        <taxon>Pseudomonadales</taxon>
        <taxon>Pseudomonadaceae</taxon>
        <taxon>Halopseudomonas</taxon>
    </lineage>
</organism>
<name>A0A1H1VWH6_9GAMM</name>
<protein>
    <submittedName>
        <fullName evidence="1">Dicarboxylate transport</fullName>
    </submittedName>
</protein>